<evidence type="ECO:0000256" key="2">
    <source>
        <dbReference type="SAM" id="SignalP"/>
    </source>
</evidence>
<organism evidence="3 4">
    <name type="scientific">Trypanosoma vivax (strain Y486)</name>
    <dbReference type="NCBI Taxonomy" id="1055687"/>
    <lineage>
        <taxon>Eukaryota</taxon>
        <taxon>Discoba</taxon>
        <taxon>Euglenozoa</taxon>
        <taxon>Kinetoplastea</taxon>
        <taxon>Metakinetoplastina</taxon>
        <taxon>Trypanosomatida</taxon>
        <taxon>Trypanosomatidae</taxon>
        <taxon>Trypanosoma</taxon>
        <taxon>Duttonella</taxon>
    </lineage>
</organism>
<proteinExistence type="predicted"/>
<keyword evidence="1" id="KW-1133">Transmembrane helix</keyword>
<feature type="chain" id="PRO_5003394836" evidence="2">
    <location>
        <begin position="22"/>
        <end position="227"/>
    </location>
</feature>
<keyword evidence="1" id="KW-0472">Membrane</keyword>
<dbReference type="AlphaFoldDB" id="F9WKB7"/>
<evidence type="ECO:0000313" key="4">
    <source>
        <dbReference type="Proteomes" id="UP000009027"/>
    </source>
</evidence>
<feature type="transmembrane region" description="Helical" evidence="1">
    <location>
        <begin position="125"/>
        <end position="146"/>
    </location>
</feature>
<keyword evidence="4" id="KW-1185">Reference proteome</keyword>
<feature type="signal peptide" evidence="2">
    <location>
        <begin position="1"/>
        <end position="21"/>
    </location>
</feature>
<evidence type="ECO:0000313" key="3">
    <source>
        <dbReference type="EMBL" id="CCD17937.1"/>
    </source>
</evidence>
<gene>
    <name evidence="3" type="ORF">TvY486_0005630</name>
</gene>
<keyword evidence="1" id="KW-0812">Transmembrane</keyword>
<dbReference type="PROSITE" id="PS51257">
    <property type="entry name" value="PROKAR_LIPOPROTEIN"/>
    <property type="match status" value="1"/>
</dbReference>
<keyword evidence="2" id="KW-0732">Signal</keyword>
<sequence>MCKTACVAVSLAVALFGSVILSPSAVYASFSACSTEPLSVLRLSIASVRSVEMSTRRVCADTFSTSTAWPLVASMATRIPFVSTLVDVESTSKRPPSMPEAAFCVATYIFSLSVAADVKSKQPFVCAFVVMLFLAPTLFAPLMAFARPCASNANAKFFALSADVLSVTFCVAQCPGPCVFPAAVPSASFMNFAMSPPAAAASAVAAKMQALAVAPLLLCVKSCLTSP</sequence>
<dbReference type="VEuPathDB" id="TriTrypDB:TvY486_0005630"/>
<reference evidence="3 4" key="1">
    <citation type="journal article" date="2012" name="Proc. Natl. Acad. Sci. U.S.A.">
        <title>Antigenic diversity is generated by distinct evolutionary mechanisms in African trypanosome species.</title>
        <authorList>
            <person name="Jackson A.P."/>
            <person name="Berry A."/>
            <person name="Aslett M."/>
            <person name="Allison H.C."/>
            <person name="Burton P."/>
            <person name="Vavrova-Anderson J."/>
            <person name="Brown R."/>
            <person name="Browne H."/>
            <person name="Corton N."/>
            <person name="Hauser H."/>
            <person name="Gamble J."/>
            <person name="Gilderthorp R."/>
            <person name="Marcello L."/>
            <person name="McQuillan J."/>
            <person name="Otto T.D."/>
            <person name="Quail M.A."/>
            <person name="Sanders M.J."/>
            <person name="van Tonder A."/>
            <person name="Ginger M.L."/>
            <person name="Field M.C."/>
            <person name="Barry J.D."/>
            <person name="Hertz-Fowler C."/>
            <person name="Berriman M."/>
        </authorList>
    </citation>
    <scope>NUCLEOTIDE SEQUENCE</scope>
    <source>
        <strain evidence="3 4">Y486</strain>
    </source>
</reference>
<accession>F9WKB7</accession>
<evidence type="ECO:0000256" key="1">
    <source>
        <dbReference type="SAM" id="Phobius"/>
    </source>
</evidence>
<protein>
    <submittedName>
        <fullName evidence="3">Uncharacterized protein</fullName>
    </submittedName>
</protein>
<dbReference type="Proteomes" id="UP000009027">
    <property type="component" value="Unassembled WGS sequence"/>
</dbReference>
<name>F9WKB7_TRYVY</name>
<dbReference type="EMBL" id="CAEX01000054">
    <property type="protein sequence ID" value="CCD17937.1"/>
    <property type="molecule type" value="Genomic_DNA"/>
</dbReference>